<evidence type="ECO:0000313" key="2">
    <source>
        <dbReference type="Proteomes" id="UP001281147"/>
    </source>
</evidence>
<accession>A0ACC3NSU8</accession>
<name>A0ACC3NSU8_9PEZI</name>
<dbReference type="EMBL" id="JAUTXU010000015">
    <property type="protein sequence ID" value="KAK3721990.1"/>
    <property type="molecule type" value="Genomic_DNA"/>
</dbReference>
<dbReference type="Proteomes" id="UP001281147">
    <property type="component" value="Unassembled WGS sequence"/>
</dbReference>
<evidence type="ECO:0000313" key="1">
    <source>
        <dbReference type="EMBL" id="KAK3721990.1"/>
    </source>
</evidence>
<reference evidence="1" key="1">
    <citation type="submission" date="2023-07" db="EMBL/GenBank/DDBJ databases">
        <title>Black Yeasts Isolated from many extreme environments.</title>
        <authorList>
            <person name="Coleine C."/>
            <person name="Stajich J.E."/>
            <person name="Selbmann L."/>
        </authorList>
    </citation>
    <scope>NUCLEOTIDE SEQUENCE</scope>
    <source>
        <strain evidence="1">CCFEE 5714</strain>
    </source>
</reference>
<gene>
    <name evidence="1" type="ORF">LTR37_002806</name>
</gene>
<organism evidence="1 2">
    <name type="scientific">Vermiconidia calcicola</name>
    <dbReference type="NCBI Taxonomy" id="1690605"/>
    <lineage>
        <taxon>Eukaryota</taxon>
        <taxon>Fungi</taxon>
        <taxon>Dikarya</taxon>
        <taxon>Ascomycota</taxon>
        <taxon>Pezizomycotina</taxon>
        <taxon>Dothideomycetes</taxon>
        <taxon>Dothideomycetidae</taxon>
        <taxon>Mycosphaerellales</taxon>
        <taxon>Extremaceae</taxon>
        <taxon>Vermiconidia</taxon>
    </lineage>
</organism>
<keyword evidence="2" id="KW-1185">Reference proteome</keyword>
<sequence length="179" mass="19297">MSSDESIHAAAKAVEDKHGRRDVLMVNAGISHAPGTTREHYRQVFDTNVSGQAVTVEAFLPLLRMSTASSGKRIAFTSSDLSSLQWALEPKGLYSGVNFPIYRTSKTAVNMVMPHYARLLEHEGFIVGASNSGYCATNLNAYGGAKNPREGARVLIKAATDSKESVHGLVVDECGSQPW</sequence>
<protein>
    <submittedName>
        <fullName evidence="1">Uncharacterized protein</fullName>
    </submittedName>
</protein>
<comment type="caution">
    <text evidence="1">The sequence shown here is derived from an EMBL/GenBank/DDBJ whole genome shotgun (WGS) entry which is preliminary data.</text>
</comment>
<proteinExistence type="predicted"/>